<evidence type="ECO:0000313" key="6">
    <source>
        <dbReference type="EMBL" id="KAJ6836585.1"/>
    </source>
</evidence>
<reference evidence="6" key="2">
    <citation type="submission" date="2023-04" db="EMBL/GenBank/DDBJ databases">
        <authorList>
            <person name="Bruccoleri R.E."/>
            <person name="Oakeley E.J."/>
            <person name="Faust A.-M."/>
            <person name="Dessus-Babus S."/>
            <person name="Altorfer M."/>
            <person name="Burckhardt D."/>
            <person name="Oertli M."/>
            <person name="Naumann U."/>
            <person name="Petersen F."/>
            <person name="Wong J."/>
        </authorList>
    </citation>
    <scope>NUCLEOTIDE SEQUENCE</scope>
    <source>
        <strain evidence="6">GSM-AAB239-AS_SAM_17_03QT</strain>
        <tissue evidence="6">Leaf</tissue>
    </source>
</reference>
<comment type="caution">
    <text evidence="6">The sequence shown here is derived from an EMBL/GenBank/DDBJ whole genome shotgun (WGS) entry which is preliminary data.</text>
</comment>
<evidence type="ECO:0000256" key="5">
    <source>
        <dbReference type="PIRNR" id="PIRNR027110"/>
    </source>
</evidence>
<dbReference type="SUPFAM" id="SSF47954">
    <property type="entry name" value="Cyclin-like"/>
    <property type="match status" value="1"/>
</dbReference>
<accession>A0AAX6H871</accession>
<dbReference type="PIRSF" id="PIRSF027110">
    <property type="entry name" value="PREG"/>
    <property type="match status" value="1"/>
</dbReference>
<dbReference type="Gene3D" id="1.10.472.10">
    <property type="entry name" value="Cyclin-like"/>
    <property type="match status" value="1"/>
</dbReference>
<dbReference type="PANTHER" id="PTHR15615">
    <property type="match status" value="1"/>
</dbReference>
<dbReference type="Proteomes" id="UP001140949">
    <property type="component" value="Unassembled WGS sequence"/>
</dbReference>
<dbReference type="InterPro" id="IPR036915">
    <property type="entry name" value="Cyclin-like_sf"/>
</dbReference>
<dbReference type="GO" id="GO:0019901">
    <property type="term" value="F:protein kinase binding"/>
    <property type="evidence" value="ECO:0007669"/>
    <property type="project" value="UniProtKB-UniRule"/>
</dbReference>
<evidence type="ECO:0000256" key="1">
    <source>
        <dbReference type="ARBA" id="ARBA00007215"/>
    </source>
</evidence>
<evidence type="ECO:0000256" key="3">
    <source>
        <dbReference type="ARBA" id="ARBA00023127"/>
    </source>
</evidence>
<organism evidence="6 7">
    <name type="scientific">Iris pallida</name>
    <name type="common">Sweet iris</name>
    <dbReference type="NCBI Taxonomy" id="29817"/>
    <lineage>
        <taxon>Eukaryota</taxon>
        <taxon>Viridiplantae</taxon>
        <taxon>Streptophyta</taxon>
        <taxon>Embryophyta</taxon>
        <taxon>Tracheophyta</taxon>
        <taxon>Spermatophyta</taxon>
        <taxon>Magnoliopsida</taxon>
        <taxon>Liliopsida</taxon>
        <taxon>Asparagales</taxon>
        <taxon>Iridaceae</taxon>
        <taxon>Iridoideae</taxon>
        <taxon>Irideae</taxon>
        <taxon>Iris</taxon>
    </lineage>
</organism>
<proteinExistence type="inferred from homology"/>
<dbReference type="AlphaFoldDB" id="A0AAX6H871"/>
<dbReference type="Pfam" id="PF08613">
    <property type="entry name" value="Cyclin"/>
    <property type="match status" value="1"/>
</dbReference>
<keyword evidence="4" id="KW-0131">Cell cycle</keyword>
<dbReference type="EMBL" id="JANAVB010011999">
    <property type="protein sequence ID" value="KAJ6836585.1"/>
    <property type="molecule type" value="Genomic_DNA"/>
</dbReference>
<evidence type="ECO:0000256" key="2">
    <source>
        <dbReference type="ARBA" id="ARBA00022618"/>
    </source>
</evidence>
<dbReference type="InterPro" id="IPR012389">
    <property type="entry name" value="Cyclin_P/U"/>
</dbReference>
<dbReference type="GO" id="GO:0051301">
    <property type="term" value="P:cell division"/>
    <property type="evidence" value="ECO:0007669"/>
    <property type="project" value="UniProtKB-UniRule"/>
</dbReference>
<dbReference type="PANTHER" id="PTHR15615:SF91">
    <property type="entry name" value="CYCLIN-P4-1"/>
    <property type="match status" value="1"/>
</dbReference>
<gene>
    <name evidence="6" type="ORF">M6B38_326255</name>
</gene>
<name>A0AAX6H871_IRIPA</name>
<reference evidence="6" key="1">
    <citation type="journal article" date="2023" name="GigaByte">
        <title>Genome assembly of the bearded iris, Iris pallida Lam.</title>
        <authorList>
            <person name="Bruccoleri R.E."/>
            <person name="Oakeley E.J."/>
            <person name="Faust A.M.E."/>
            <person name="Altorfer M."/>
            <person name="Dessus-Babus S."/>
            <person name="Burckhardt D."/>
            <person name="Oertli M."/>
            <person name="Naumann U."/>
            <person name="Petersen F."/>
            <person name="Wong J."/>
        </authorList>
    </citation>
    <scope>NUCLEOTIDE SEQUENCE</scope>
    <source>
        <strain evidence="6">GSM-AAB239-AS_SAM_17_03QT</strain>
    </source>
</reference>
<dbReference type="InterPro" id="IPR013922">
    <property type="entry name" value="Cyclin_PHO80-like"/>
</dbReference>
<keyword evidence="7" id="KW-1185">Reference proteome</keyword>
<keyword evidence="3 5" id="KW-0195">Cyclin</keyword>
<sequence length="223" mass="24867">MAELVEDPHATPRVVSILSSLLERVAEHNDRSARRKPSASAAAATLQAQAVSAFQGLSKPAISVRAYLERIFRYANCSPSCYVVAYIYLDRFVHRHPAVLIDSFNVHRFLITSVLTAVKFMDDIYYNNAYFAKVGGVSLMEMNYLEVDFLFGVGFELNVTPVVFTSYCSILQSEMYSECPPPPPPPPPPRMLCSLLSEEESSSCQQKQQQQQLAAVSREVFGT</sequence>
<evidence type="ECO:0000256" key="4">
    <source>
        <dbReference type="ARBA" id="ARBA00023306"/>
    </source>
</evidence>
<keyword evidence="2" id="KW-0132">Cell division</keyword>
<comment type="similarity">
    <text evidence="1">Belongs to the cyclin family. Cyclin U/P subfamily.</text>
</comment>
<evidence type="ECO:0000313" key="7">
    <source>
        <dbReference type="Proteomes" id="UP001140949"/>
    </source>
</evidence>
<protein>
    <recommendedName>
        <fullName evidence="5">Cyclin</fullName>
    </recommendedName>
</protein>